<evidence type="ECO:0000256" key="7">
    <source>
        <dbReference type="ARBA" id="ARBA00025791"/>
    </source>
</evidence>
<reference evidence="13" key="4">
    <citation type="submission" date="2025-09" db="UniProtKB">
        <authorList>
            <consortium name="Ensembl"/>
        </authorList>
    </citation>
    <scope>IDENTIFICATION</scope>
</reference>
<dbReference type="EMBL" id="CABD030098244">
    <property type="status" value="NOT_ANNOTATED_CDS"/>
    <property type="molecule type" value="Genomic_DNA"/>
</dbReference>
<dbReference type="InterPro" id="IPR011047">
    <property type="entry name" value="Quinoprotein_ADH-like_sf"/>
</dbReference>
<keyword evidence="2 11" id="KW-0812">Transmembrane</keyword>
<dbReference type="FunFam" id="2.130.10.10:FF:002632">
    <property type="entry name" value="Protein FAM234A"/>
    <property type="match status" value="1"/>
</dbReference>
<protein>
    <recommendedName>
        <fullName evidence="8">Protein FAM234A</fullName>
    </recommendedName>
    <alternativeName>
        <fullName evidence="9">Protein ITFG3</fullName>
    </alternativeName>
</protein>
<dbReference type="PANTHER" id="PTHR21419:SF7">
    <property type="entry name" value="PROTEIN FAM234A"/>
    <property type="match status" value="1"/>
</dbReference>
<dbReference type="SUPFAM" id="SSF50998">
    <property type="entry name" value="Quinoprotein alcohol dehydrogenase-like"/>
    <property type="match status" value="1"/>
</dbReference>
<sequence length="545" mass="58909">MLDHKDLEAEIHPLKNEERKSQENLGNPSKHEDSVKSAPPQSRLSRCRAAAFFLSLFLCLFVVFVVSFVIPCPDRPASQRMWRIDYSAAVIYDFLAVDDINGDRIQDVLFLYKNTNSSNNFSRSCVDEGFSSPCTFAAAVSGANGSTLWERPVAQDVALVECAVPQPRGSEAPSACILVGRPSSFIAVNLFTGETLWNHSSSFSGNASILSPLLQVPDVDGDGAPDLLVLTQEREEVSGHLYSGSTGHQIGLRGSLGVDGESGFLLHVTRTGAHYILFPCASSLCGCSVKGLYEKVTGSDGPFKNDPHWESMLNATTRRMLSHSSGAVRYLMHVPGNAGADVLLVGSEAFVLLDGQQLTPRWTPKAAHVLRKPIFGRYKPDTLAVVIENGTGTDRQILFLDLGTGAVLCSLALPSLPGGPLSASLPTADHRSAFFFWGLHELGSTSETVREDPGVPRGLPWLVLSRPDSCVPHPAAVLFEPSRHAAYILLTGPADSEAPGLVSVIKHKVRDLVPSSRVVRLGEGVPDSDQAIRDRFSRLRYQSEA</sequence>
<organism evidence="13 14">
    <name type="scientific">Gorilla gorilla gorilla</name>
    <name type="common">Western lowland gorilla</name>
    <dbReference type="NCBI Taxonomy" id="9595"/>
    <lineage>
        <taxon>Eukaryota</taxon>
        <taxon>Metazoa</taxon>
        <taxon>Chordata</taxon>
        <taxon>Craniata</taxon>
        <taxon>Vertebrata</taxon>
        <taxon>Euteleostomi</taxon>
        <taxon>Mammalia</taxon>
        <taxon>Eutheria</taxon>
        <taxon>Euarchontoglires</taxon>
        <taxon>Primates</taxon>
        <taxon>Haplorrhini</taxon>
        <taxon>Catarrhini</taxon>
        <taxon>Hominidae</taxon>
        <taxon>Gorilla</taxon>
    </lineage>
</organism>
<evidence type="ECO:0000256" key="4">
    <source>
        <dbReference type="ARBA" id="ARBA00022989"/>
    </source>
</evidence>
<evidence type="ECO:0000256" key="11">
    <source>
        <dbReference type="SAM" id="Phobius"/>
    </source>
</evidence>
<evidence type="ECO:0000256" key="5">
    <source>
        <dbReference type="ARBA" id="ARBA00023136"/>
    </source>
</evidence>
<accession>A0A2I2ZYC5</accession>
<dbReference type="AlphaFoldDB" id="A0A2I2ZYC5"/>
<dbReference type="InterPro" id="IPR045232">
    <property type="entry name" value="FAM234"/>
</dbReference>
<keyword evidence="6" id="KW-0325">Glycoprotein</keyword>
<feature type="compositionally biased region" description="Basic and acidic residues" evidence="10">
    <location>
        <begin position="1"/>
        <end position="22"/>
    </location>
</feature>
<evidence type="ECO:0000259" key="12">
    <source>
        <dbReference type="Pfam" id="PF23727"/>
    </source>
</evidence>
<evidence type="ECO:0000256" key="8">
    <source>
        <dbReference type="ARBA" id="ARBA00071196"/>
    </source>
</evidence>
<evidence type="ECO:0000256" key="2">
    <source>
        <dbReference type="ARBA" id="ARBA00022692"/>
    </source>
</evidence>
<dbReference type="GeneTree" id="ENSGT00530000063694"/>
<dbReference type="Bgee" id="ENSGGOG00000013348">
    <property type="expression patterns" value="Expressed in heart and 6 other cell types or tissues"/>
</dbReference>
<evidence type="ECO:0000256" key="10">
    <source>
        <dbReference type="SAM" id="MobiDB-lite"/>
    </source>
</evidence>
<keyword evidence="5 11" id="KW-0472">Membrane</keyword>
<reference evidence="13 14" key="2">
    <citation type="journal article" date="2012" name="Nature">
        <title>Insights into hominid evolution from the gorilla genome sequence.</title>
        <authorList>
            <person name="Scally A."/>
            <person name="Dutheil J.Y."/>
            <person name="Hillier L.W."/>
            <person name="Jordan G.E."/>
            <person name="Goodhead I."/>
            <person name="Herrero J."/>
            <person name="Hobolth A."/>
            <person name="Lappalainen T."/>
            <person name="Mailund T."/>
            <person name="Marques-Bonet T."/>
            <person name="McCarthy S."/>
            <person name="Montgomery S.H."/>
            <person name="Schwalie P.C."/>
            <person name="Tang Y.A."/>
            <person name="Ward M.C."/>
            <person name="Xue Y."/>
            <person name="Yngvadottir B."/>
            <person name="Alkan C."/>
            <person name="Andersen L.N."/>
            <person name="Ayub Q."/>
            <person name="Ball E.V."/>
            <person name="Beal K."/>
            <person name="Bradley B.J."/>
            <person name="Chen Y."/>
            <person name="Clee C.M."/>
            <person name="Fitzgerald S."/>
            <person name="Graves T.A."/>
            <person name="Gu Y."/>
            <person name="Heath P."/>
            <person name="Heger A."/>
            <person name="Karakoc E."/>
            <person name="Kolb-Kokocinski A."/>
            <person name="Laird G.K."/>
            <person name="Lunter G."/>
            <person name="Meader S."/>
            <person name="Mort M."/>
            <person name="Mullikin J.C."/>
            <person name="Munch K."/>
            <person name="O'Connor T.D."/>
            <person name="Phillips A.D."/>
            <person name="Prado-Martinez J."/>
            <person name="Rogers A.S."/>
            <person name="Sajjadian S."/>
            <person name="Schmidt D."/>
            <person name="Shaw K."/>
            <person name="Simpson J.T."/>
            <person name="Stenson P.D."/>
            <person name="Turner D.J."/>
            <person name="Vigilant L."/>
            <person name="Vilella A.J."/>
            <person name="Whitener W."/>
            <person name="Zhu B."/>
            <person name="Cooper D.N."/>
            <person name="de Jong P."/>
            <person name="Dermitzakis E.T."/>
            <person name="Eichler E.E."/>
            <person name="Flicek P."/>
            <person name="Goldman N."/>
            <person name="Mundy N.I."/>
            <person name="Ning Z."/>
            <person name="Odom D.T."/>
            <person name="Ponting C.P."/>
            <person name="Quail M.A."/>
            <person name="Ryder O.A."/>
            <person name="Searle S.M."/>
            <person name="Warren W.C."/>
            <person name="Wilson R.K."/>
            <person name="Schierup M.H."/>
            <person name="Rogers J."/>
            <person name="Tyler-Smith C."/>
            <person name="Durbin R."/>
        </authorList>
    </citation>
    <scope>NUCLEOTIDE SEQUENCE [LARGE SCALE GENOMIC DNA]</scope>
</reference>
<evidence type="ECO:0000256" key="9">
    <source>
        <dbReference type="ARBA" id="ARBA00083714"/>
    </source>
</evidence>
<dbReference type="PANTHER" id="PTHR21419">
    <property type="match status" value="1"/>
</dbReference>
<dbReference type="InterPro" id="IPR055409">
    <property type="entry name" value="Beta-prop_FAM234A_B"/>
</dbReference>
<dbReference type="GO" id="GO:0016020">
    <property type="term" value="C:membrane"/>
    <property type="evidence" value="ECO:0007669"/>
    <property type="project" value="UniProtKB-SubCell"/>
</dbReference>
<reference evidence="13" key="3">
    <citation type="submission" date="2025-08" db="UniProtKB">
        <authorList>
            <consortium name="Ensembl"/>
        </authorList>
    </citation>
    <scope>IDENTIFICATION</scope>
</reference>
<dbReference type="Ensembl" id="ENSGGOT00000048877.1">
    <property type="protein sequence ID" value="ENSGGOP00000052228.1"/>
    <property type="gene ID" value="ENSGGOG00000013348.3"/>
</dbReference>
<feature type="domain" description="FAM234A/B beta-propeller" evidence="12">
    <location>
        <begin position="82"/>
        <end position="542"/>
    </location>
</feature>
<name>A0A2I2ZYC5_GORGO</name>
<comment type="similarity">
    <text evidence="7">Belongs to the FAM234 family.</text>
</comment>
<keyword evidence="14" id="KW-1185">Reference proteome</keyword>
<reference evidence="14" key="1">
    <citation type="submission" date="2011-05" db="EMBL/GenBank/DDBJ databases">
        <title>Insights into the evolution of the great apes provided by the gorilla genome.</title>
        <authorList>
            <person name="Scally A."/>
        </authorList>
    </citation>
    <scope>NUCLEOTIDE SEQUENCE [LARGE SCALE GENOMIC DNA]</scope>
</reference>
<evidence type="ECO:0000256" key="1">
    <source>
        <dbReference type="ARBA" id="ARBA00004606"/>
    </source>
</evidence>
<gene>
    <name evidence="13" type="primary">FAM234A</name>
</gene>
<comment type="subcellular location">
    <subcellularLocation>
        <location evidence="1">Membrane</location>
        <topology evidence="1">Single-pass type II membrane protein</topology>
    </subcellularLocation>
</comment>
<evidence type="ECO:0000256" key="6">
    <source>
        <dbReference type="ARBA" id="ARBA00023180"/>
    </source>
</evidence>
<proteinExistence type="inferred from homology"/>
<dbReference type="Proteomes" id="UP000001519">
    <property type="component" value="Chromosome 16"/>
</dbReference>
<feature type="transmembrane region" description="Helical" evidence="11">
    <location>
        <begin position="49"/>
        <end position="70"/>
    </location>
</feature>
<evidence type="ECO:0000256" key="3">
    <source>
        <dbReference type="ARBA" id="ARBA00022968"/>
    </source>
</evidence>
<keyword evidence="3" id="KW-0735">Signal-anchor</keyword>
<evidence type="ECO:0000313" key="13">
    <source>
        <dbReference type="Ensembl" id="ENSGGOP00000052228.1"/>
    </source>
</evidence>
<feature type="region of interest" description="Disordered" evidence="10">
    <location>
        <begin position="1"/>
        <end position="39"/>
    </location>
</feature>
<keyword evidence="4 11" id="KW-1133">Transmembrane helix</keyword>
<evidence type="ECO:0000313" key="14">
    <source>
        <dbReference type="Proteomes" id="UP000001519"/>
    </source>
</evidence>
<dbReference type="Pfam" id="PF23727">
    <property type="entry name" value="Beta-prop_FAM234A_B"/>
    <property type="match status" value="1"/>
</dbReference>